<sequence length="70" mass="8274">MSILLFFSHHSPMPLILLQKNLFSLHHSLIEGACSQLYQSEMPQQHPDRSSRGCRTLRKRIKRLIYRETP</sequence>
<comment type="caution">
    <text evidence="1">The sequence shown here is derived from an EMBL/GenBank/DDBJ whole genome shotgun (WGS) entry which is preliminary data.</text>
</comment>
<dbReference type="AlphaFoldDB" id="A0A8J8T7G0"/>
<protein>
    <submittedName>
        <fullName evidence="1">Uncharacterized protein</fullName>
    </submittedName>
</protein>
<organism evidence="1 2">
    <name type="scientific">Halteria grandinella</name>
    <dbReference type="NCBI Taxonomy" id="5974"/>
    <lineage>
        <taxon>Eukaryota</taxon>
        <taxon>Sar</taxon>
        <taxon>Alveolata</taxon>
        <taxon>Ciliophora</taxon>
        <taxon>Intramacronucleata</taxon>
        <taxon>Spirotrichea</taxon>
        <taxon>Stichotrichia</taxon>
        <taxon>Sporadotrichida</taxon>
        <taxon>Halteriidae</taxon>
        <taxon>Halteria</taxon>
    </lineage>
</organism>
<evidence type="ECO:0000313" key="1">
    <source>
        <dbReference type="EMBL" id="TNV85262.1"/>
    </source>
</evidence>
<name>A0A8J8T7G0_HALGN</name>
<keyword evidence="2" id="KW-1185">Reference proteome</keyword>
<gene>
    <name evidence="1" type="ORF">FGO68_gene16053</name>
</gene>
<reference evidence="1" key="1">
    <citation type="submission" date="2019-06" db="EMBL/GenBank/DDBJ databases">
        <authorList>
            <person name="Zheng W."/>
        </authorList>
    </citation>
    <scope>NUCLEOTIDE SEQUENCE</scope>
    <source>
        <strain evidence="1">QDHG01</strain>
    </source>
</reference>
<dbReference type="Proteomes" id="UP000785679">
    <property type="component" value="Unassembled WGS sequence"/>
</dbReference>
<accession>A0A8J8T7G0</accession>
<dbReference type="EMBL" id="RRYP01001972">
    <property type="protein sequence ID" value="TNV85262.1"/>
    <property type="molecule type" value="Genomic_DNA"/>
</dbReference>
<proteinExistence type="predicted"/>
<evidence type="ECO:0000313" key="2">
    <source>
        <dbReference type="Proteomes" id="UP000785679"/>
    </source>
</evidence>